<feature type="compositionally biased region" description="Polar residues" evidence="1">
    <location>
        <begin position="227"/>
        <end position="237"/>
    </location>
</feature>
<organism evidence="3 4">
    <name type="scientific">Cirrhinus molitorella</name>
    <name type="common">mud carp</name>
    <dbReference type="NCBI Taxonomy" id="172907"/>
    <lineage>
        <taxon>Eukaryota</taxon>
        <taxon>Metazoa</taxon>
        <taxon>Chordata</taxon>
        <taxon>Craniata</taxon>
        <taxon>Vertebrata</taxon>
        <taxon>Euteleostomi</taxon>
        <taxon>Actinopterygii</taxon>
        <taxon>Neopterygii</taxon>
        <taxon>Teleostei</taxon>
        <taxon>Ostariophysi</taxon>
        <taxon>Cypriniformes</taxon>
        <taxon>Cyprinidae</taxon>
        <taxon>Labeoninae</taxon>
        <taxon>Labeonini</taxon>
        <taxon>Cirrhinus</taxon>
    </lineage>
</organism>
<dbReference type="InterPro" id="IPR001584">
    <property type="entry name" value="Integrase_cat-core"/>
</dbReference>
<sequence length="287" mass="33005">MDHFTRFAQAYACRNKSAKTAADKVFGDFVLKFGFPTKLHHDQGKEFDNKLFAKLQEYIGVRGSHTTPYHAQGNGQVERLPTDIMFGVPAKDQSSSYHDYAEGCRKRMMEAYELASRVSDREKERGKALYDKKVYRAELFPGNKVLIRNFKEKGGPGKLRPFWEEQVYIVTRRKYQESPVYEVQPENGKGKTRILHRNLLLPCDYLPVEKEHLAGRPGKGNKKTVGKPSTQKNQMYCDSSDGEEDWRSLIGVPIDRESRKDNRHLQSEPPEPHPEDMVLLNDADLGR</sequence>
<dbReference type="PROSITE" id="PS50994">
    <property type="entry name" value="INTEGRASE"/>
    <property type="match status" value="1"/>
</dbReference>
<comment type="caution">
    <text evidence="3">The sequence shown here is derived from an EMBL/GenBank/DDBJ whole genome shotgun (WGS) entry which is preliminary data.</text>
</comment>
<protein>
    <recommendedName>
        <fullName evidence="2">Integrase catalytic domain-containing protein</fullName>
    </recommendedName>
</protein>
<evidence type="ECO:0000313" key="4">
    <source>
        <dbReference type="Proteomes" id="UP001558613"/>
    </source>
</evidence>
<dbReference type="InterPro" id="IPR012337">
    <property type="entry name" value="RNaseH-like_sf"/>
</dbReference>
<feature type="region of interest" description="Disordered" evidence="1">
    <location>
        <begin position="212"/>
        <end position="287"/>
    </location>
</feature>
<evidence type="ECO:0000259" key="2">
    <source>
        <dbReference type="PROSITE" id="PS50994"/>
    </source>
</evidence>
<dbReference type="Gene3D" id="3.30.420.10">
    <property type="entry name" value="Ribonuclease H-like superfamily/Ribonuclease H"/>
    <property type="match status" value="1"/>
</dbReference>
<dbReference type="InterPro" id="IPR050951">
    <property type="entry name" value="Retrovirus_Pol_polyprotein"/>
</dbReference>
<feature type="compositionally biased region" description="Basic and acidic residues" evidence="1">
    <location>
        <begin position="254"/>
        <end position="276"/>
    </location>
</feature>
<dbReference type="PANTHER" id="PTHR37984:SF15">
    <property type="entry name" value="INTEGRASE CATALYTIC DOMAIN-CONTAINING PROTEIN"/>
    <property type="match status" value="1"/>
</dbReference>
<dbReference type="EMBL" id="JAYMGO010000003">
    <property type="protein sequence ID" value="KAL1276923.1"/>
    <property type="molecule type" value="Genomic_DNA"/>
</dbReference>
<dbReference type="SUPFAM" id="SSF53098">
    <property type="entry name" value="Ribonuclease H-like"/>
    <property type="match status" value="1"/>
</dbReference>
<name>A0ABR3NJR9_9TELE</name>
<evidence type="ECO:0000256" key="1">
    <source>
        <dbReference type="SAM" id="MobiDB-lite"/>
    </source>
</evidence>
<accession>A0ABR3NJR9</accession>
<feature type="domain" description="Integrase catalytic" evidence="2">
    <location>
        <begin position="1"/>
        <end position="80"/>
    </location>
</feature>
<dbReference type="PANTHER" id="PTHR37984">
    <property type="entry name" value="PROTEIN CBG26694"/>
    <property type="match status" value="1"/>
</dbReference>
<dbReference type="InterPro" id="IPR036397">
    <property type="entry name" value="RNaseH_sf"/>
</dbReference>
<gene>
    <name evidence="3" type="ORF">QQF64_023596</name>
</gene>
<keyword evidence="4" id="KW-1185">Reference proteome</keyword>
<dbReference type="Proteomes" id="UP001558613">
    <property type="component" value="Unassembled WGS sequence"/>
</dbReference>
<evidence type="ECO:0000313" key="3">
    <source>
        <dbReference type="EMBL" id="KAL1276923.1"/>
    </source>
</evidence>
<proteinExistence type="predicted"/>
<reference evidence="3 4" key="1">
    <citation type="submission" date="2023-09" db="EMBL/GenBank/DDBJ databases">
        <authorList>
            <person name="Wang M."/>
        </authorList>
    </citation>
    <scope>NUCLEOTIDE SEQUENCE [LARGE SCALE GENOMIC DNA]</scope>
    <source>
        <strain evidence="3">GT-2023</strain>
        <tissue evidence="3">Liver</tissue>
    </source>
</reference>